<comment type="caution">
    <text evidence="2">The sequence shown here is derived from an EMBL/GenBank/DDBJ whole genome shotgun (WGS) entry which is preliminary data.</text>
</comment>
<feature type="domain" description="Methyltransferase" evidence="1">
    <location>
        <begin position="588"/>
        <end position="696"/>
    </location>
</feature>
<evidence type="ECO:0000259" key="1">
    <source>
        <dbReference type="Pfam" id="PF13679"/>
    </source>
</evidence>
<dbReference type="OrthoDB" id="371224at2759"/>
<dbReference type="InterPro" id="IPR025714">
    <property type="entry name" value="Methyltranfer_dom"/>
</dbReference>
<dbReference type="RefSeq" id="XP_028543843.1">
    <property type="nucleotide sequence ID" value="XM_028688042.1"/>
</dbReference>
<protein>
    <recommendedName>
        <fullName evidence="1">Methyltransferase domain-containing protein</fullName>
    </recommendedName>
</protein>
<dbReference type="EMBL" id="BDQF01000011">
    <property type="protein sequence ID" value="GAW81254.1"/>
    <property type="molecule type" value="Genomic_DNA"/>
</dbReference>
<dbReference type="SUPFAM" id="SSF53335">
    <property type="entry name" value="S-adenosyl-L-methionine-dependent methyltransferases"/>
    <property type="match status" value="1"/>
</dbReference>
<evidence type="ECO:0000313" key="2">
    <source>
        <dbReference type="EMBL" id="GAW81254.1"/>
    </source>
</evidence>
<proteinExistence type="predicted"/>
<dbReference type="PANTHER" id="PTHR13369:SF0">
    <property type="entry name" value="GLUTATHIONE S-TRANSFERASE C-TERMINAL DOMAIN-CONTAINING PROTEIN"/>
    <property type="match status" value="1"/>
</dbReference>
<evidence type="ECO:0000313" key="3">
    <source>
        <dbReference type="Proteomes" id="UP000195521"/>
    </source>
</evidence>
<organism evidence="2 3">
    <name type="scientific">Plasmodium gonderi</name>
    <dbReference type="NCBI Taxonomy" id="77519"/>
    <lineage>
        <taxon>Eukaryota</taxon>
        <taxon>Sar</taxon>
        <taxon>Alveolata</taxon>
        <taxon>Apicomplexa</taxon>
        <taxon>Aconoidasida</taxon>
        <taxon>Haemosporida</taxon>
        <taxon>Plasmodiidae</taxon>
        <taxon>Plasmodium</taxon>
        <taxon>Plasmodium (Plasmodium)</taxon>
    </lineage>
</organism>
<dbReference type="Pfam" id="PF13679">
    <property type="entry name" value="Methyltransf_32"/>
    <property type="match status" value="1"/>
</dbReference>
<dbReference type="PANTHER" id="PTHR13369">
    <property type="match status" value="1"/>
</dbReference>
<dbReference type="GeneID" id="39747973"/>
<dbReference type="GO" id="GO:0005737">
    <property type="term" value="C:cytoplasm"/>
    <property type="evidence" value="ECO:0007669"/>
    <property type="project" value="TreeGrafter"/>
</dbReference>
<dbReference type="OMA" id="QKMNNFE"/>
<gene>
    <name evidence="2" type="ORF">PGO_100070</name>
</gene>
<dbReference type="AlphaFoldDB" id="A0A1Y1JMJ4"/>
<sequence>MDIIENEIAIYEENKTHFEALSRFSKPLNHNFTDFVHLICKVKNVRKHGKLLHFCDTISNGKINKKRNVLFYKYHILNHNKESVNEIHNYKNDDDKNDVLNFCIIENKFNEESLSTEKNVQLVISKDFYIDEEKFNLFGTYLLKKVNSENKDNSEITLGKEFLEYSVHLSKNFYANLKKCEDEETCTNNDIFIKDNPMDDIENPPLLLMNEYIKYEIVRKIIKTDTLVYIIGLPVLTNTNEKSILVFSSYLLKVNDEFFNVNELFKLFEGGFFSMLMLCRSLRVKKSYIQELYNSNEDKKRKCIRNIVYKNKNYKSICNQKMNNFEIFIIKIIDIIPKLFEIRPSEFNYTTEMNCYKRMHKIILCDLNMNNSNEHLLVDARRSGNTVEQKKRKKKKKRKKDIISYMNNKKVPQIQWMINHIKVLLESIDKGNSKMSVFKGEDIILHISILVNKYIESNDTFFENYLEYIELLMEKNEKLVSSENVKKIKNNIEILREKNVNLFENSKWNDIQFYNINEFYMNHSTESDIDMGKNCKTLIEEGTNMIYDCASDGTCEDKQILSKQKERKDFTDFLPKLVGGKTIDRTTLTYDYCILDVGGGKGDLGIHISLAFKNVLVIILDINVNSLFSCFIKIFANKIKNVLIMHESILNFDFNKYKINLIVGLHCCGGLTDYTLRKCMEEKIPFLICSCCYTKYRELRKYIFDFNNDIILNEIKNYIYNKNYYPFINYNISNYTEETGETAMRDQNVEDKILEDSDINTDHFNIHNNSKKGISCANCINRTVDISNINTYAEMKSGDTKVNGNDFTWCSSKCLEMNQELVNTGSDGFGEKREDQNDEICESVKNDDDEGDENGKYDEFSMYKKKYDKYGKKIMRRTIPNIYSFVNLLSKLCESENTTISFKCMHFYNNLRFQILQKLSSASKGFGEKGNINLSLHSFPISFSPKNIVLRGTFS</sequence>
<accession>A0A1Y1JMJ4</accession>
<keyword evidence="3" id="KW-1185">Reference proteome</keyword>
<reference evidence="3" key="1">
    <citation type="submission" date="2017-04" db="EMBL/GenBank/DDBJ databases">
        <title>Plasmodium gonderi genome.</title>
        <authorList>
            <person name="Arisue N."/>
            <person name="Honma H."/>
            <person name="Kawai S."/>
            <person name="Tougan T."/>
            <person name="Tanabe K."/>
            <person name="Horii T."/>
        </authorList>
    </citation>
    <scope>NUCLEOTIDE SEQUENCE [LARGE SCALE GENOMIC DNA]</scope>
    <source>
        <strain evidence="3">ATCC 30045</strain>
    </source>
</reference>
<name>A0A1Y1JMJ4_PLAGO</name>
<dbReference type="InterPro" id="IPR029063">
    <property type="entry name" value="SAM-dependent_MTases_sf"/>
</dbReference>
<dbReference type="Proteomes" id="UP000195521">
    <property type="component" value="Unassembled WGS sequence"/>
</dbReference>